<reference evidence="1" key="2">
    <citation type="submission" date="2021-08" db="EMBL/GenBank/DDBJ databases">
        <authorList>
            <person name="Tani A."/>
            <person name="Ola A."/>
            <person name="Ogura Y."/>
            <person name="Katsura K."/>
            <person name="Hayashi T."/>
        </authorList>
    </citation>
    <scope>NUCLEOTIDE SEQUENCE</scope>
    <source>
        <strain evidence="1">DSM 17168</strain>
    </source>
</reference>
<evidence type="ECO:0000313" key="1">
    <source>
        <dbReference type="EMBL" id="GJE02709.1"/>
    </source>
</evidence>
<keyword evidence="2" id="KW-1185">Reference proteome</keyword>
<dbReference type="Proteomes" id="UP001055153">
    <property type="component" value="Unassembled WGS sequence"/>
</dbReference>
<evidence type="ECO:0000313" key="2">
    <source>
        <dbReference type="Proteomes" id="UP001055153"/>
    </source>
</evidence>
<organism evidence="1 2">
    <name type="scientific">Methylobacterium isbiliense</name>
    <dbReference type="NCBI Taxonomy" id="315478"/>
    <lineage>
        <taxon>Bacteria</taxon>
        <taxon>Pseudomonadati</taxon>
        <taxon>Pseudomonadota</taxon>
        <taxon>Alphaproteobacteria</taxon>
        <taxon>Hyphomicrobiales</taxon>
        <taxon>Methylobacteriaceae</taxon>
        <taxon>Methylobacterium</taxon>
    </lineage>
</organism>
<name>A0ABQ4SLS1_9HYPH</name>
<comment type="caution">
    <text evidence="1">The sequence shown here is derived from an EMBL/GenBank/DDBJ whole genome shotgun (WGS) entry which is preliminary data.</text>
</comment>
<dbReference type="RefSeq" id="WP_238239760.1">
    <property type="nucleotide sequence ID" value="NZ_BPQQ01000059.1"/>
</dbReference>
<dbReference type="EMBL" id="BPQQ01000059">
    <property type="protein sequence ID" value="GJE02709.1"/>
    <property type="molecule type" value="Genomic_DNA"/>
</dbReference>
<gene>
    <name evidence="1" type="ORF">GMJLKIPL_4658</name>
</gene>
<proteinExistence type="predicted"/>
<accession>A0ABQ4SLS1</accession>
<protein>
    <submittedName>
        <fullName evidence="1">Uncharacterized protein</fullName>
    </submittedName>
</protein>
<sequence length="232" mass="25666">MRMRDWVMLPTTWIHEGGLTRLRWVSDQGADNIAALTLLMTIAHRADAEMGEAKLTHTELGTATGLSRAKIAGGLDVLTELQLLKRRPLGRSTYRLAAYDRSAGWGKLPARQLYVSGEVQAFHALTLRQAAELHALKLYLLFVALRDNGTNLATISYDKIVGYTGLERAHVKRALSLLTVLGLVHTERTASQANAYGVSNSYRLAHLDPYNHMGTRGRTTAFMDFAEGEFAD</sequence>
<reference evidence="1" key="1">
    <citation type="journal article" date="2021" name="Front. Microbiol.">
        <title>Comprehensive Comparative Genomics and Phenotyping of Methylobacterium Species.</title>
        <authorList>
            <person name="Alessa O."/>
            <person name="Ogura Y."/>
            <person name="Fujitani Y."/>
            <person name="Takami H."/>
            <person name="Hayashi T."/>
            <person name="Sahin N."/>
            <person name="Tani A."/>
        </authorList>
    </citation>
    <scope>NUCLEOTIDE SEQUENCE</scope>
    <source>
        <strain evidence="1">DSM 17168</strain>
    </source>
</reference>